<name>A0A0A9C1N2_ARUDO</name>
<evidence type="ECO:0000313" key="1">
    <source>
        <dbReference type="EMBL" id="JAD70174.1"/>
    </source>
</evidence>
<reference evidence="1" key="1">
    <citation type="submission" date="2014-09" db="EMBL/GenBank/DDBJ databases">
        <authorList>
            <person name="Magalhaes I.L.F."/>
            <person name="Oliveira U."/>
            <person name="Santos F.R."/>
            <person name="Vidigal T.H.D.A."/>
            <person name="Brescovit A.D."/>
            <person name="Santos A.J."/>
        </authorList>
    </citation>
    <scope>NUCLEOTIDE SEQUENCE</scope>
    <source>
        <tissue evidence="1">Shoot tissue taken approximately 20 cm above the soil surface</tissue>
    </source>
</reference>
<protein>
    <submittedName>
        <fullName evidence="1">Uncharacterized protein</fullName>
    </submittedName>
</protein>
<proteinExistence type="predicted"/>
<dbReference type="EMBL" id="GBRH01227721">
    <property type="protein sequence ID" value="JAD70174.1"/>
    <property type="molecule type" value="Transcribed_RNA"/>
</dbReference>
<organism evidence="1">
    <name type="scientific">Arundo donax</name>
    <name type="common">Giant reed</name>
    <name type="synonym">Donax arundinaceus</name>
    <dbReference type="NCBI Taxonomy" id="35708"/>
    <lineage>
        <taxon>Eukaryota</taxon>
        <taxon>Viridiplantae</taxon>
        <taxon>Streptophyta</taxon>
        <taxon>Embryophyta</taxon>
        <taxon>Tracheophyta</taxon>
        <taxon>Spermatophyta</taxon>
        <taxon>Magnoliopsida</taxon>
        <taxon>Liliopsida</taxon>
        <taxon>Poales</taxon>
        <taxon>Poaceae</taxon>
        <taxon>PACMAD clade</taxon>
        <taxon>Arundinoideae</taxon>
        <taxon>Arundineae</taxon>
        <taxon>Arundo</taxon>
    </lineage>
</organism>
<dbReference type="AlphaFoldDB" id="A0A0A9C1N2"/>
<reference evidence="1" key="2">
    <citation type="journal article" date="2015" name="Data Brief">
        <title>Shoot transcriptome of the giant reed, Arundo donax.</title>
        <authorList>
            <person name="Barrero R.A."/>
            <person name="Guerrero F.D."/>
            <person name="Moolhuijzen P."/>
            <person name="Goolsby J.A."/>
            <person name="Tidwell J."/>
            <person name="Bellgard S.E."/>
            <person name="Bellgard M.I."/>
        </authorList>
    </citation>
    <scope>NUCLEOTIDE SEQUENCE</scope>
    <source>
        <tissue evidence="1">Shoot tissue taken approximately 20 cm above the soil surface</tissue>
    </source>
</reference>
<sequence>MGRWRAAVAYVRGRSIESLSARELRVGACHCGTCYC</sequence>
<accession>A0A0A9C1N2</accession>